<evidence type="ECO:0000256" key="2">
    <source>
        <dbReference type="ARBA" id="ARBA00004893"/>
    </source>
</evidence>
<dbReference type="Gene3D" id="3.90.1170.20">
    <property type="entry name" value="Quinolinate phosphoribosyl transferase, N-terminal domain"/>
    <property type="match status" value="1"/>
</dbReference>
<evidence type="ECO:0000256" key="6">
    <source>
        <dbReference type="ARBA" id="ARBA00022676"/>
    </source>
</evidence>
<dbReference type="Pfam" id="PF01729">
    <property type="entry name" value="QRPTase_C"/>
    <property type="match status" value="1"/>
</dbReference>
<evidence type="ECO:0000256" key="5">
    <source>
        <dbReference type="ARBA" id="ARBA00022642"/>
    </source>
</evidence>
<feature type="domain" description="Quinolinate phosphoribosyl transferase N-terminal" evidence="12">
    <location>
        <begin position="22"/>
        <end position="107"/>
    </location>
</feature>
<dbReference type="InterPro" id="IPR036068">
    <property type="entry name" value="Nicotinate_pribotase-like_C"/>
</dbReference>
<dbReference type="InterPro" id="IPR027277">
    <property type="entry name" value="NadC/ModD"/>
</dbReference>
<dbReference type="SUPFAM" id="SSF54675">
    <property type="entry name" value="Nicotinate/Quinolinate PRTase N-terminal domain-like"/>
    <property type="match status" value="1"/>
</dbReference>
<evidence type="ECO:0000259" key="12">
    <source>
        <dbReference type="Pfam" id="PF02749"/>
    </source>
</evidence>
<comment type="function">
    <text evidence="1">Involved in the catabolism of quinolinic acid (QA).</text>
</comment>
<dbReference type="InterPro" id="IPR002638">
    <property type="entry name" value="Quinolinate_PRibosylTrfase_C"/>
</dbReference>
<keyword evidence="6 10" id="KW-0328">Glycosyltransferase</keyword>
<dbReference type="CDD" id="cd01572">
    <property type="entry name" value="QPRTase"/>
    <property type="match status" value="1"/>
</dbReference>
<proteinExistence type="inferred from homology"/>
<comment type="similarity">
    <text evidence="3 10">Belongs to the NadC/ModD family.</text>
</comment>
<dbReference type="InterPro" id="IPR037128">
    <property type="entry name" value="Quinolinate_PRibosylTase_N_sf"/>
</dbReference>
<evidence type="ECO:0000256" key="3">
    <source>
        <dbReference type="ARBA" id="ARBA00009400"/>
    </source>
</evidence>
<evidence type="ECO:0000256" key="4">
    <source>
        <dbReference type="ARBA" id="ARBA00011944"/>
    </source>
</evidence>
<feature type="domain" description="Quinolinate phosphoribosyl transferase C-terminal" evidence="11">
    <location>
        <begin position="109"/>
        <end position="273"/>
    </location>
</feature>
<dbReference type="GO" id="GO:0004514">
    <property type="term" value="F:nicotinate-nucleotide diphosphorylase (carboxylating) activity"/>
    <property type="evidence" value="ECO:0007669"/>
    <property type="project" value="UniProtKB-EC"/>
</dbReference>
<dbReference type="InterPro" id="IPR004393">
    <property type="entry name" value="NadC"/>
</dbReference>
<dbReference type="RefSeq" id="WP_390252527.1">
    <property type="nucleotide sequence ID" value="NZ_JBHSDT010000008.1"/>
</dbReference>
<dbReference type="PANTHER" id="PTHR32179:SF3">
    <property type="entry name" value="NICOTINATE-NUCLEOTIDE PYROPHOSPHORYLASE [CARBOXYLATING]"/>
    <property type="match status" value="1"/>
</dbReference>
<dbReference type="Pfam" id="PF02749">
    <property type="entry name" value="QRPTase_N"/>
    <property type="match status" value="1"/>
</dbReference>
<reference evidence="14" key="1">
    <citation type="journal article" date="2019" name="Int. J. Syst. Evol. Microbiol.">
        <title>The Global Catalogue of Microorganisms (GCM) 10K type strain sequencing project: providing services to taxonomists for standard genome sequencing and annotation.</title>
        <authorList>
            <consortium name="The Broad Institute Genomics Platform"/>
            <consortium name="The Broad Institute Genome Sequencing Center for Infectious Disease"/>
            <person name="Wu L."/>
            <person name="Ma J."/>
        </authorList>
    </citation>
    <scope>NUCLEOTIDE SEQUENCE [LARGE SCALE GENOMIC DNA]</scope>
    <source>
        <strain evidence="14">CCUG 37865</strain>
    </source>
</reference>
<dbReference type="InterPro" id="IPR013785">
    <property type="entry name" value="Aldolase_TIM"/>
</dbReference>
<keyword evidence="14" id="KW-1185">Reference proteome</keyword>
<dbReference type="Gene3D" id="3.20.20.70">
    <property type="entry name" value="Aldolase class I"/>
    <property type="match status" value="1"/>
</dbReference>
<comment type="catalytic activity">
    <reaction evidence="9">
        <text>nicotinate beta-D-ribonucleotide + CO2 + diphosphate = quinolinate + 5-phospho-alpha-D-ribose 1-diphosphate + 2 H(+)</text>
        <dbReference type="Rhea" id="RHEA:12733"/>
        <dbReference type="ChEBI" id="CHEBI:15378"/>
        <dbReference type="ChEBI" id="CHEBI:16526"/>
        <dbReference type="ChEBI" id="CHEBI:29959"/>
        <dbReference type="ChEBI" id="CHEBI:33019"/>
        <dbReference type="ChEBI" id="CHEBI:57502"/>
        <dbReference type="ChEBI" id="CHEBI:58017"/>
        <dbReference type="EC" id="2.4.2.19"/>
    </reaction>
</comment>
<name>A0ABV8WYA6_9BACI</name>
<accession>A0ABV8WYA6</accession>
<dbReference type="InterPro" id="IPR022412">
    <property type="entry name" value="Quinolinate_PRibosylTrfase_N"/>
</dbReference>
<protein>
    <recommendedName>
        <fullName evidence="4">nicotinate-nucleotide diphosphorylase (carboxylating)</fullName>
        <ecNumber evidence="4">2.4.2.19</ecNumber>
    </recommendedName>
    <alternativeName>
        <fullName evidence="8">Quinolinate phosphoribosyltransferase [decarboxylating]</fullName>
    </alternativeName>
</protein>
<sequence>MNKWLLRKQLEAFFHEDIGDGDKTTEYLFETDRVIEGAYIAKGNGIFSGESILIEGYQLLDQKVEVHLMKRDGDIVRKGETIAVVSGSNQALLTGERVLLNLIQRMSGIATVTNQAVRRLDNPDIRICDTRKTTPGLRMLEKYAVRCGGGFNHRHGLYDAVMIKDNHIESMGSITNAVEQVRKKAGHMINIEVEVENESQLEEALQANVDVIMLDNLEPVQIIKLMKNIPDNMTTEASGNITVDNIAAYRDTGVDYISLGFITHSAKAMDISFRLMGESK</sequence>
<dbReference type="EC" id="2.4.2.19" evidence="4"/>
<organism evidence="13 14">
    <name type="scientific">Gracilibacillus xinjiangensis</name>
    <dbReference type="NCBI Taxonomy" id="1193282"/>
    <lineage>
        <taxon>Bacteria</taxon>
        <taxon>Bacillati</taxon>
        <taxon>Bacillota</taxon>
        <taxon>Bacilli</taxon>
        <taxon>Bacillales</taxon>
        <taxon>Bacillaceae</taxon>
        <taxon>Gracilibacillus</taxon>
    </lineage>
</organism>
<evidence type="ECO:0000256" key="7">
    <source>
        <dbReference type="ARBA" id="ARBA00022679"/>
    </source>
</evidence>
<dbReference type="PANTHER" id="PTHR32179">
    <property type="entry name" value="NICOTINATE-NUCLEOTIDE PYROPHOSPHORYLASE [CARBOXYLATING]"/>
    <property type="match status" value="1"/>
</dbReference>
<gene>
    <name evidence="13" type="primary">nadC</name>
    <name evidence="13" type="ORF">ACFOY7_13005</name>
</gene>
<dbReference type="NCBIfam" id="TIGR00078">
    <property type="entry name" value="nadC"/>
    <property type="match status" value="1"/>
</dbReference>
<keyword evidence="5" id="KW-0662">Pyridine nucleotide biosynthesis</keyword>
<dbReference type="PIRSF" id="PIRSF006250">
    <property type="entry name" value="NadC_ModD"/>
    <property type="match status" value="1"/>
</dbReference>
<dbReference type="EMBL" id="JBHSDT010000008">
    <property type="protein sequence ID" value="MFC4403988.1"/>
    <property type="molecule type" value="Genomic_DNA"/>
</dbReference>
<evidence type="ECO:0000313" key="14">
    <source>
        <dbReference type="Proteomes" id="UP001595882"/>
    </source>
</evidence>
<comment type="pathway">
    <text evidence="2">Cofactor biosynthesis; NAD(+) biosynthesis; nicotinate D-ribonucleotide from quinolinate: step 1/1.</text>
</comment>
<evidence type="ECO:0000256" key="10">
    <source>
        <dbReference type="PIRNR" id="PIRNR006250"/>
    </source>
</evidence>
<evidence type="ECO:0000256" key="1">
    <source>
        <dbReference type="ARBA" id="ARBA00003237"/>
    </source>
</evidence>
<comment type="caution">
    <text evidence="13">The sequence shown here is derived from an EMBL/GenBank/DDBJ whole genome shotgun (WGS) entry which is preliminary data.</text>
</comment>
<evidence type="ECO:0000256" key="8">
    <source>
        <dbReference type="ARBA" id="ARBA00033102"/>
    </source>
</evidence>
<evidence type="ECO:0000256" key="9">
    <source>
        <dbReference type="ARBA" id="ARBA00047445"/>
    </source>
</evidence>
<evidence type="ECO:0000313" key="13">
    <source>
        <dbReference type="EMBL" id="MFC4403988.1"/>
    </source>
</evidence>
<evidence type="ECO:0000259" key="11">
    <source>
        <dbReference type="Pfam" id="PF01729"/>
    </source>
</evidence>
<dbReference type="Proteomes" id="UP001595882">
    <property type="component" value="Unassembled WGS sequence"/>
</dbReference>
<keyword evidence="7 10" id="KW-0808">Transferase</keyword>
<dbReference type="SUPFAM" id="SSF51690">
    <property type="entry name" value="Nicotinate/Quinolinate PRTase C-terminal domain-like"/>
    <property type="match status" value="1"/>
</dbReference>